<dbReference type="Proteomes" id="UP000075238">
    <property type="component" value="Chromosome 1"/>
</dbReference>
<reference evidence="2 3" key="1">
    <citation type="submission" date="2016-03" db="EMBL/GenBank/DDBJ databases">
        <title>Complete genome sequence of a novel chlorpyrifos degrading bacterium, Cupriavidus nantongensis sp. X1.</title>
        <authorList>
            <person name="Fang L."/>
        </authorList>
    </citation>
    <scope>NUCLEOTIDE SEQUENCE [LARGE SCALE GENOMIC DNA]</scope>
    <source>
        <strain evidence="2 3">X1</strain>
    </source>
</reference>
<sequence length="107" mass="11484">MEPRVKALEDTMAALQQDVAVMRANYATKADVAEIRADINKAIAENNRWTHTATLGMFGTFVLGILGLMFTIWNASKPPSAPAAQVATQPPIIINVPGQAPQTPAKK</sequence>
<dbReference type="AlphaFoldDB" id="A0A142JHT2"/>
<keyword evidence="1" id="KW-0472">Membrane</keyword>
<keyword evidence="1" id="KW-0812">Transmembrane</keyword>
<evidence type="ECO:0000313" key="2">
    <source>
        <dbReference type="EMBL" id="AMR77644.1"/>
    </source>
</evidence>
<name>A0A142JHT2_9BURK</name>
<proteinExistence type="predicted"/>
<keyword evidence="1" id="KW-1133">Transmembrane helix</keyword>
<keyword evidence="3" id="KW-1185">Reference proteome</keyword>
<protein>
    <submittedName>
        <fullName evidence="2">Uncharacterized protein</fullName>
    </submittedName>
</protein>
<dbReference type="STRING" id="1796606.A2G96_07790"/>
<evidence type="ECO:0000313" key="3">
    <source>
        <dbReference type="Proteomes" id="UP000075238"/>
    </source>
</evidence>
<evidence type="ECO:0000256" key="1">
    <source>
        <dbReference type="SAM" id="Phobius"/>
    </source>
</evidence>
<dbReference type="KEGG" id="cnan:A2G96_07790"/>
<dbReference type="EMBL" id="CP014844">
    <property type="protein sequence ID" value="AMR77644.1"/>
    <property type="molecule type" value="Genomic_DNA"/>
</dbReference>
<feature type="transmembrane region" description="Helical" evidence="1">
    <location>
        <begin position="55"/>
        <end position="73"/>
    </location>
</feature>
<gene>
    <name evidence="2" type="ORF">A2G96_07790</name>
</gene>
<organism evidence="2 3">
    <name type="scientific">Cupriavidus nantongensis</name>
    <dbReference type="NCBI Taxonomy" id="1796606"/>
    <lineage>
        <taxon>Bacteria</taxon>
        <taxon>Pseudomonadati</taxon>
        <taxon>Pseudomonadota</taxon>
        <taxon>Betaproteobacteria</taxon>
        <taxon>Burkholderiales</taxon>
        <taxon>Burkholderiaceae</taxon>
        <taxon>Cupriavidus</taxon>
    </lineage>
</organism>
<accession>A0A142JHT2</accession>